<evidence type="ECO:0000259" key="9">
    <source>
        <dbReference type="Pfam" id="PF02840"/>
    </source>
</evidence>
<dbReference type="Pfam" id="PF08799">
    <property type="entry name" value="PRP4"/>
    <property type="match status" value="1"/>
</dbReference>
<dbReference type="GO" id="GO:0008380">
    <property type="term" value="P:RNA splicing"/>
    <property type="evidence" value="ECO:0007669"/>
    <property type="project" value="UniProtKB-KW"/>
</dbReference>
<dbReference type="InterPro" id="IPR014906">
    <property type="entry name" value="PRP4-like"/>
</dbReference>
<dbReference type="SUPFAM" id="SSF158230">
    <property type="entry name" value="PRP4-like"/>
    <property type="match status" value="1"/>
</dbReference>
<keyword evidence="4" id="KW-0507">mRNA processing</keyword>
<evidence type="ECO:0000313" key="11">
    <source>
        <dbReference type="EMBL" id="KAL3768423.1"/>
    </source>
</evidence>
<dbReference type="Gene3D" id="4.10.280.110">
    <property type="entry name" value="Pre-mRNA processing factor 4 domain"/>
    <property type="match status" value="1"/>
</dbReference>
<organism evidence="11 12">
    <name type="scientific">Cyclotella atomus</name>
    <dbReference type="NCBI Taxonomy" id="382360"/>
    <lineage>
        <taxon>Eukaryota</taxon>
        <taxon>Sar</taxon>
        <taxon>Stramenopiles</taxon>
        <taxon>Ochrophyta</taxon>
        <taxon>Bacillariophyta</taxon>
        <taxon>Coscinodiscophyceae</taxon>
        <taxon>Thalassiosirophycidae</taxon>
        <taxon>Stephanodiscales</taxon>
        <taxon>Stephanodiscaceae</taxon>
        <taxon>Cyclotella</taxon>
    </lineage>
</organism>
<comment type="subcellular location">
    <subcellularLocation>
        <location evidence="1">Nucleus</location>
    </subcellularLocation>
</comment>
<feature type="compositionally biased region" description="Basic and acidic residues" evidence="8">
    <location>
        <begin position="29"/>
        <end position="49"/>
    </location>
</feature>
<keyword evidence="6" id="KW-0508">mRNA splicing</keyword>
<evidence type="ECO:0000313" key="12">
    <source>
        <dbReference type="Proteomes" id="UP001530400"/>
    </source>
</evidence>
<dbReference type="GO" id="GO:0005681">
    <property type="term" value="C:spliceosomal complex"/>
    <property type="evidence" value="ECO:0007669"/>
    <property type="project" value="UniProtKB-KW"/>
</dbReference>
<evidence type="ECO:0000256" key="7">
    <source>
        <dbReference type="ARBA" id="ARBA00023242"/>
    </source>
</evidence>
<dbReference type="SUPFAM" id="SSF47938">
    <property type="entry name" value="Functional domain of the splicing factor Prp18"/>
    <property type="match status" value="1"/>
</dbReference>
<dbReference type="Proteomes" id="UP001530400">
    <property type="component" value="Unassembled WGS sequence"/>
</dbReference>
<dbReference type="GO" id="GO:0006397">
    <property type="term" value="P:mRNA processing"/>
    <property type="evidence" value="ECO:0007669"/>
    <property type="project" value="UniProtKB-KW"/>
</dbReference>
<dbReference type="AlphaFoldDB" id="A0ABD3MWX2"/>
<evidence type="ECO:0000256" key="1">
    <source>
        <dbReference type="ARBA" id="ARBA00004123"/>
    </source>
</evidence>
<keyword evidence="5" id="KW-0747">Spliceosome</keyword>
<evidence type="ECO:0000259" key="10">
    <source>
        <dbReference type="Pfam" id="PF08799"/>
    </source>
</evidence>
<dbReference type="Gene3D" id="1.20.940.10">
    <property type="entry name" value="Functional domain of the splicing factor Prp18"/>
    <property type="match status" value="1"/>
</dbReference>
<evidence type="ECO:0000256" key="8">
    <source>
        <dbReference type="SAM" id="MobiDB-lite"/>
    </source>
</evidence>
<evidence type="ECO:0000256" key="6">
    <source>
        <dbReference type="ARBA" id="ARBA00023187"/>
    </source>
</evidence>
<dbReference type="InterPro" id="IPR036285">
    <property type="entry name" value="PRP4-like_sf"/>
</dbReference>
<evidence type="ECO:0000256" key="4">
    <source>
        <dbReference type="ARBA" id="ARBA00022664"/>
    </source>
</evidence>
<feature type="domain" description="Pre-mRNA processing factor 4 (PRP4)-like" evidence="10">
    <location>
        <begin position="120"/>
        <end position="143"/>
    </location>
</feature>
<proteinExistence type="inferred from homology"/>
<sequence length="371" mass="42212">MDLLKAEIERKKAAAAAAQPSKKRYLTASERRAIAEQQAKAEEESERLRREKKRRRKRDDSDDESGENLVTLLTKKYVPQKEEREKVDGDSAQLKRSDSQSSEKQNLDALKQLSATDVTSALRRFGLPIRLFGESTDDILRRLAVAMQGREAAMIAGGEEDEFLLDSAHRTRNVFLEKEGDKDEEAPAVKSPKRDEEAAAAAAAPKEKEVTNDPPKQIYRYFKNLLRQWESDLALRPDTIKRTAAGKNETKTLKQCKDYIRPLFQMCKRRELDDNMQTHLLKIVIYCEAGEFVKAHDAYLDVAIGRAAWPIGVTMVGIHARSGREKIGSANVAHVMNSELHRKYLTSVKRLMSYDQRKRVDVDPSKKVMNL</sequence>
<keyword evidence="7" id="KW-0539">Nucleus</keyword>
<reference evidence="11 12" key="1">
    <citation type="submission" date="2024-10" db="EMBL/GenBank/DDBJ databases">
        <title>Updated reference genomes for cyclostephanoid diatoms.</title>
        <authorList>
            <person name="Roberts W.R."/>
            <person name="Alverson A.J."/>
        </authorList>
    </citation>
    <scope>NUCLEOTIDE SEQUENCE [LARGE SCALE GENOMIC DNA]</scope>
    <source>
        <strain evidence="11 12">AJA010-31</strain>
    </source>
</reference>
<protein>
    <recommendedName>
        <fullName evidence="3">Pre-mRNA-splicing factor 18</fullName>
    </recommendedName>
</protein>
<evidence type="ECO:0000256" key="3">
    <source>
        <dbReference type="ARBA" id="ARBA00018242"/>
    </source>
</evidence>
<feature type="region of interest" description="Disordered" evidence="8">
    <location>
        <begin position="177"/>
        <end position="210"/>
    </location>
</feature>
<feature type="compositionally biased region" description="Basic and acidic residues" evidence="8">
    <location>
        <begin position="177"/>
        <end position="197"/>
    </location>
</feature>
<evidence type="ECO:0000256" key="2">
    <source>
        <dbReference type="ARBA" id="ARBA00008137"/>
    </source>
</evidence>
<evidence type="ECO:0000256" key="5">
    <source>
        <dbReference type="ARBA" id="ARBA00022728"/>
    </source>
</evidence>
<accession>A0ABD3MWX2</accession>
<feature type="region of interest" description="Disordered" evidence="8">
    <location>
        <begin position="13"/>
        <end position="107"/>
    </location>
</feature>
<dbReference type="PANTHER" id="PTHR13007:SF19">
    <property type="entry name" value="PRE-MRNA-SPLICING FACTOR 18"/>
    <property type="match status" value="1"/>
</dbReference>
<dbReference type="InterPro" id="IPR004098">
    <property type="entry name" value="Prp18"/>
</dbReference>
<dbReference type="EMBL" id="JALLPJ020001347">
    <property type="protein sequence ID" value="KAL3768423.1"/>
    <property type="molecule type" value="Genomic_DNA"/>
</dbReference>
<gene>
    <name evidence="11" type="ORF">ACHAWO_000335</name>
</gene>
<feature type="compositionally biased region" description="Basic and acidic residues" evidence="8">
    <location>
        <begin position="79"/>
        <end position="98"/>
    </location>
</feature>
<name>A0ABD3MWX2_9STRA</name>
<dbReference type="Pfam" id="PF02840">
    <property type="entry name" value="Prp18"/>
    <property type="match status" value="1"/>
</dbReference>
<dbReference type="PANTHER" id="PTHR13007">
    <property type="entry name" value="PRE-MRNA SPLICING FACTOR-RELATED"/>
    <property type="match status" value="1"/>
</dbReference>
<keyword evidence="12" id="KW-1185">Reference proteome</keyword>
<comment type="similarity">
    <text evidence="2">Belongs to the PRP18 family.</text>
</comment>
<dbReference type="InterPro" id="IPR039979">
    <property type="entry name" value="PRPF18"/>
</dbReference>
<feature type="domain" description="Prp18" evidence="9">
    <location>
        <begin position="220"/>
        <end position="358"/>
    </location>
</feature>
<comment type="caution">
    <text evidence="11">The sequence shown here is derived from an EMBL/GenBank/DDBJ whole genome shotgun (WGS) entry which is preliminary data.</text>
</comment>